<protein>
    <submittedName>
        <fullName evidence="1">Uncharacterized protein</fullName>
    </submittedName>
</protein>
<keyword evidence="2" id="KW-1185">Reference proteome</keyword>
<accession>A0A2K8T035</accession>
<organism evidence="1 2">
    <name type="scientific">Nostoc flagelliforme CCNUN1</name>
    <dbReference type="NCBI Taxonomy" id="2038116"/>
    <lineage>
        <taxon>Bacteria</taxon>
        <taxon>Bacillati</taxon>
        <taxon>Cyanobacteriota</taxon>
        <taxon>Cyanophyceae</taxon>
        <taxon>Nostocales</taxon>
        <taxon>Nostocaceae</taxon>
        <taxon>Nostoc</taxon>
    </lineage>
</organism>
<proteinExistence type="predicted"/>
<dbReference type="AlphaFoldDB" id="A0A2K8T035"/>
<name>A0A2K8T035_9NOSO</name>
<reference evidence="1 2" key="1">
    <citation type="submission" date="2017-11" db="EMBL/GenBank/DDBJ databases">
        <title>Complete genome of a free-living desiccation-tolerant cyanobacterium and its photosynthetic adaptation to extreme terrestrial habitat.</title>
        <authorList>
            <person name="Shang J."/>
        </authorList>
    </citation>
    <scope>NUCLEOTIDE SEQUENCE [LARGE SCALE GENOMIC DNA]</scope>
    <source>
        <strain evidence="1 2">CCNUN1</strain>
    </source>
</reference>
<dbReference type="Proteomes" id="UP000232003">
    <property type="component" value="Chromosome"/>
</dbReference>
<dbReference type="EMBL" id="CP024785">
    <property type="protein sequence ID" value="AUB41041.1"/>
    <property type="molecule type" value="Genomic_DNA"/>
</dbReference>
<sequence length="39" mass="4202">MPLSIMLSDSKSLYYSVSTGCFEQQATRDGCGHESGDIS</sequence>
<evidence type="ECO:0000313" key="2">
    <source>
        <dbReference type="Proteomes" id="UP000232003"/>
    </source>
</evidence>
<gene>
    <name evidence="1" type="ORF">COO91_07079</name>
</gene>
<evidence type="ECO:0000313" key="1">
    <source>
        <dbReference type="EMBL" id="AUB41041.1"/>
    </source>
</evidence>
<dbReference type="KEGG" id="nfl:COO91_07079"/>